<dbReference type="InterPro" id="IPR012464">
    <property type="entry name" value="DUF1676"/>
</dbReference>
<feature type="signal peptide" evidence="2">
    <location>
        <begin position="1"/>
        <end position="19"/>
    </location>
</feature>
<dbReference type="EMBL" id="JARGDH010000002">
    <property type="protein sequence ID" value="KAL0277512.1"/>
    <property type="molecule type" value="Genomic_DNA"/>
</dbReference>
<protein>
    <submittedName>
        <fullName evidence="3">Uncharacterized protein</fullName>
    </submittedName>
</protein>
<reference evidence="3" key="1">
    <citation type="journal article" date="2024" name="Gigascience">
        <title>Chromosome-level genome of the poultry shaft louse Menopon gallinae provides insight into the host-switching and adaptive evolution of parasitic lice.</title>
        <authorList>
            <person name="Xu Y."/>
            <person name="Ma L."/>
            <person name="Liu S."/>
            <person name="Liang Y."/>
            <person name="Liu Q."/>
            <person name="He Z."/>
            <person name="Tian L."/>
            <person name="Duan Y."/>
            <person name="Cai W."/>
            <person name="Li H."/>
            <person name="Song F."/>
        </authorList>
    </citation>
    <scope>NUCLEOTIDE SEQUENCE</scope>
    <source>
        <strain evidence="3">Cailab_2023a</strain>
    </source>
</reference>
<evidence type="ECO:0000256" key="1">
    <source>
        <dbReference type="SAM" id="Phobius"/>
    </source>
</evidence>
<proteinExistence type="predicted"/>
<comment type="caution">
    <text evidence="3">The sequence shown here is derived from an EMBL/GenBank/DDBJ whole genome shotgun (WGS) entry which is preliminary data.</text>
</comment>
<sequence length="257" mass="27817">MMIAKAVFLLAAVACLAAAEEDDGNVKLMMKLVTECGRKDEFGVCLKMRALTFLDKLVRLKEPVFVTDYVKLVRDPKATEEGASEGTGPEPGAGALLKNLTVSGRSLTESELDAVLPRSADERESKLDELLWEKVKSLFAKRSIQLSVPTSVFEGRGDKGGKGGKKGMGGMMMMLGMMKAMMMKMFLAKIALIAGKALIVAKISLVISLIMILKKWASGGHHSEVIYASDHGGHRRSGADDSFLQYAQELAYSAQKP</sequence>
<dbReference type="GO" id="GO:0016020">
    <property type="term" value="C:membrane"/>
    <property type="evidence" value="ECO:0007669"/>
    <property type="project" value="TreeGrafter"/>
</dbReference>
<keyword evidence="1" id="KW-0472">Membrane</keyword>
<feature type="transmembrane region" description="Helical" evidence="1">
    <location>
        <begin position="186"/>
        <end position="213"/>
    </location>
</feature>
<dbReference type="Pfam" id="PF07898">
    <property type="entry name" value="DUF1676"/>
    <property type="match status" value="1"/>
</dbReference>
<accession>A0AAW2I565</accession>
<keyword evidence="2" id="KW-0732">Signal</keyword>
<dbReference type="PANTHER" id="PTHR21879:SF22">
    <property type="entry name" value="FI03362P-RELATED"/>
    <property type="match status" value="1"/>
</dbReference>
<gene>
    <name evidence="3" type="ORF">PYX00_004764</name>
</gene>
<evidence type="ECO:0000256" key="2">
    <source>
        <dbReference type="SAM" id="SignalP"/>
    </source>
</evidence>
<dbReference type="AlphaFoldDB" id="A0AAW2I565"/>
<name>A0AAW2I565_9NEOP</name>
<organism evidence="3">
    <name type="scientific">Menopon gallinae</name>
    <name type="common">poultry shaft louse</name>
    <dbReference type="NCBI Taxonomy" id="328185"/>
    <lineage>
        <taxon>Eukaryota</taxon>
        <taxon>Metazoa</taxon>
        <taxon>Ecdysozoa</taxon>
        <taxon>Arthropoda</taxon>
        <taxon>Hexapoda</taxon>
        <taxon>Insecta</taxon>
        <taxon>Pterygota</taxon>
        <taxon>Neoptera</taxon>
        <taxon>Paraneoptera</taxon>
        <taxon>Psocodea</taxon>
        <taxon>Troctomorpha</taxon>
        <taxon>Phthiraptera</taxon>
        <taxon>Amblycera</taxon>
        <taxon>Menoponidae</taxon>
        <taxon>Menopon</taxon>
    </lineage>
</organism>
<dbReference type="PANTHER" id="PTHR21879">
    <property type="entry name" value="FI03362P-RELATED-RELATED"/>
    <property type="match status" value="1"/>
</dbReference>
<keyword evidence="1" id="KW-0812">Transmembrane</keyword>
<feature type="chain" id="PRO_5043587517" evidence="2">
    <location>
        <begin position="20"/>
        <end position="257"/>
    </location>
</feature>
<keyword evidence="1" id="KW-1133">Transmembrane helix</keyword>
<evidence type="ECO:0000313" key="3">
    <source>
        <dbReference type="EMBL" id="KAL0277512.1"/>
    </source>
</evidence>